<comment type="subunit">
    <text evidence="10">Forms a cyclic heterotetrameric complex composed of two molecules of XerC and two molecules of XerD.</text>
</comment>
<evidence type="ECO:0000256" key="11">
    <source>
        <dbReference type="SAM" id="MobiDB-lite"/>
    </source>
</evidence>
<dbReference type="HAMAP" id="MF_01808">
    <property type="entry name" value="Recomb_XerC_XerD"/>
    <property type="match status" value="1"/>
</dbReference>
<keyword evidence="4 10" id="KW-0132">Cell division</keyword>
<feature type="active site" evidence="10">
    <location>
        <position position="196"/>
    </location>
</feature>
<dbReference type="GO" id="GO:0006313">
    <property type="term" value="P:DNA transposition"/>
    <property type="evidence" value="ECO:0007669"/>
    <property type="project" value="UniProtKB-UniRule"/>
</dbReference>
<dbReference type="EMBL" id="LK996017">
    <property type="protein sequence ID" value="CDX02388.1"/>
    <property type="molecule type" value="Genomic_DNA"/>
</dbReference>
<dbReference type="InterPro" id="IPR023009">
    <property type="entry name" value="Tyrosine_recombinase_XerC/XerD"/>
</dbReference>
<proteinExistence type="inferred from homology"/>
<feature type="active site" evidence="10">
    <location>
        <position position="172"/>
    </location>
</feature>
<evidence type="ECO:0000256" key="4">
    <source>
        <dbReference type="ARBA" id="ARBA00022618"/>
    </source>
</evidence>
<dbReference type="GO" id="GO:0051301">
    <property type="term" value="P:cell division"/>
    <property type="evidence" value="ECO:0007669"/>
    <property type="project" value="UniProtKB-KW"/>
</dbReference>
<dbReference type="NCBIfam" id="TIGR02225">
    <property type="entry name" value="recomb_XerD"/>
    <property type="match status" value="1"/>
</dbReference>
<dbReference type="Gene3D" id="1.10.150.130">
    <property type="match status" value="1"/>
</dbReference>
<evidence type="ECO:0000256" key="6">
    <source>
        <dbReference type="ARBA" id="ARBA00022908"/>
    </source>
</evidence>
<dbReference type="SUPFAM" id="SSF56349">
    <property type="entry name" value="DNA breaking-rejoining enzymes"/>
    <property type="match status" value="1"/>
</dbReference>
<dbReference type="NCBIfam" id="NF001399">
    <property type="entry name" value="PRK00283.1"/>
    <property type="match status" value="1"/>
</dbReference>
<keyword evidence="9 10" id="KW-0131">Cell cycle</keyword>
<dbReference type="NCBIfam" id="NF040815">
    <property type="entry name" value="recomb_XerA_Arch"/>
    <property type="match status" value="1"/>
</dbReference>
<comment type="function">
    <text evidence="10">Site-specific tyrosine recombinase, which acts by catalyzing the cutting and rejoining of the recombining DNA molecules. The XerC-XerD complex is essential to convert dimers of the bacterial chromosome into monomers to permit their segregation at cell division. It also contributes to the segregational stability of plasmids.</text>
</comment>
<dbReference type="GO" id="GO:0007059">
    <property type="term" value="P:chromosome segregation"/>
    <property type="evidence" value="ECO:0007669"/>
    <property type="project" value="UniProtKB-UniRule"/>
</dbReference>
<dbReference type="InterPro" id="IPR011932">
    <property type="entry name" value="Recomb_XerD"/>
</dbReference>
<evidence type="ECO:0000256" key="3">
    <source>
        <dbReference type="ARBA" id="ARBA00022490"/>
    </source>
</evidence>
<evidence type="ECO:0000256" key="5">
    <source>
        <dbReference type="ARBA" id="ARBA00022829"/>
    </source>
</evidence>
<evidence type="ECO:0000256" key="7">
    <source>
        <dbReference type="ARBA" id="ARBA00023125"/>
    </source>
</evidence>
<feature type="active site" evidence="10">
    <location>
        <position position="293"/>
    </location>
</feature>
<dbReference type="Gene3D" id="1.10.443.10">
    <property type="entry name" value="Intergrase catalytic core"/>
    <property type="match status" value="1"/>
</dbReference>
<feature type="active site" evidence="10">
    <location>
        <position position="270"/>
    </location>
</feature>
<dbReference type="RefSeq" id="WP_208925712.1">
    <property type="nucleotide sequence ID" value="NZ_JAYFNZ010000017.1"/>
</dbReference>
<dbReference type="PROSITE" id="PS51900">
    <property type="entry name" value="CB"/>
    <property type="match status" value="1"/>
</dbReference>
<dbReference type="GO" id="GO:0009037">
    <property type="term" value="F:tyrosine-based site-specific recombinase activity"/>
    <property type="evidence" value="ECO:0007669"/>
    <property type="project" value="UniProtKB-UniRule"/>
</dbReference>
<keyword evidence="6 10" id="KW-0229">DNA integration</keyword>
<organism evidence="14">
    <name type="scientific">Desulfitobacterium hafniense</name>
    <name type="common">Desulfitobacterium frappieri</name>
    <dbReference type="NCBI Taxonomy" id="49338"/>
    <lineage>
        <taxon>Bacteria</taxon>
        <taxon>Bacillati</taxon>
        <taxon>Bacillota</taxon>
        <taxon>Clostridia</taxon>
        <taxon>Eubacteriales</taxon>
        <taxon>Desulfitobacteriaceae</taxon>
        <taxon>Desulfitobacterium</taxon>
    </lineage>
</organism>
<dbReference type="CDD" id="cd00798">
    <property type="entry name" value="INT_XerDC_C"/>
    <property type="match status" value="1"/>
</dbReference>
<dbReference type="AlphaFoldDB" id="A0A098B0I9"/>
<dbReference type="Pfam" id="PF02899">
    <property type="entry name" value="Phage_int_SAM_1"/>
    <property type="match status" value="1"/>
</dbReference>
<feature type="region of interest" description="Disordered" evidence="11">
    <location>
        <begin position="121"/>
        <end position="150"/>
    </location>
</feature>
<dbReference type="InterPro" id="IPR004107">
    <property type="entry name" value="Integrase_SAM-like_N"/>
</dbReference>
<feature type="compositionally biased region" description="Basic and acidic residues" evidence="11">
    <location>
        <begin position="126"/>
        <end position="135"/>
    </location>
</feature>
<evidence type="ECO:0000259" key="12">
    <source>
        <dbReference type="PROSITE" id="PS51898"/>
    </source>
</evidence>
<evidence type="ECO:0000256" key="8">
    <source>
        <dbReference type="ARBA" id="ARBA00023172"/>
    </source>
</evidence>
<feature type="domain" description="Tyr recombinase" evidence="12">
    <location>
        <begin position="109"/>
        <end position="315"/>
    </location>
</feature>
<dbReference type="InterPro" id="IPR010998">
    <property type="entry name" value="Integrase_recombinase_N"/>
</dbReference>
<feature type="active site" description="O-(3'-phospho-DNA)-tyrosine intermediate" evidence="10">
    <location>
        <position position="302"/>
    </location>
</feature>
<feature type="active site" evidence="10">
    <location>
        <position position="267"/>
    </location>
</feature>
<name>A0A098B0I9_DESHA</name>
<dbReference type="InterPro" id="IPR013762">
    <property type="entry name" value="Integrase-like_cat_sf"/>
</dbReference>
<evidence type="ECO:0000256" key="2">
    <source>
        <dbReference type="ARBA" id="ARBA00010450"/>
    </source>
</evidence>
<comment type="subcellular location">
    <subcellularLocation>
        <location evidence="1 10">Cytoplasm</location>
    </subcellularLocation>
</comment>
<keyword evidence="5 10" id="KW-0159">Chromosome partition</keyword>
<comment type="similarity">
    <text evidence="2">Belongs to the 'phage' integrase family. XerD subfamily.</text>
</comment>
<evidence type="ECO:0000313" key="14">
    <source>
        <dbReference type="EMBL" id="CDX02388.1"/>
    </source>
</evidence>
<dbReference type="Pfam" id="PF00589">
    <property type="entry name" value="Phage_integrase"/>
    <property type="match status" value="1"/>
</dbReference>
<dbReference type="PATRIC" id="fig|49338.4.peg.2687"/>
<evidence type="ECO:0000256" key="9">
    <source>
        <dbReference type="ARBA" id="ARBA00023306"/>
    </source>
</evidence>
<dbReference type="InterPro" id="IPR011010">
    <property type="entry name" value="DNA_brk_join_enz"/>
</dbReference>
<protein>
    <recommendedName>
        <fullName evidence="10">Tyrosine recombinase XerC</fullName>
    </recommendedName>
</protein>
<dbReference type="InterPro" id="IPR050090">
    <property type="entry name" value="Tyrosine_recombinase_XerCD"/>
</dbReference>
<keyword evidence="8 10" id="KW-0233">DNA recombination</keyword>
<keyword evidence="7 10" id="KW-0238">DNA-binding</keyword>
<keyword evidence="3 10" id="KW-0963">Cytoplasm</keyword>
<dbReference type="PANTHER" id="PTHR30349">
    <property type="entry name" value="PHAGE INTEGRASE-RELATED"/>
    <property type="match status" value="1"/>
</dbReference>
<accession>A0A098B0I9</accession>
<reference evidence="14" key="1">
    <citation type="submission" date="2014-07" db="EMBL/GenBank/DDBJ databases">
        <authorList>
            <person name="Hornung V.Bastian."/>
        </authorList>
    </citation>
    <scope>NUCLEOTIDE SEQUENCE</scope>
    <source>
        <strain evidence="14">PCE-S</strain>
    </source>
</reference>
<dbReference type="GO" id="GO:0005737">
    <property type="term" value="C:cytoplasm"/>
    <property type="evidence" value="ECO:0007669"/>
    <property type="project" value="UniProtKB-SubCell"/>
</dbReference>
<comment type="similarity">
    <text evidence="10">Belongs to the 'phage' integrase family. XerC subfamily.</text>
</comment>
<sequence length="322" mass="36878">MEVQTEAWLKKYLSYLNVERGLSPNTRNSYERDLRKFTAFLQQRGKNIIACEGNDLFLFLLQEKNQGRSARTLARYLATLRGFFAFLLGEEMREDDPTEYLSTPKLEQHLPHVLSEGSISKLMGEGGDRDKEGPKPGKSSKKAGDSDSEGKDKGLLMRNIAMIEVLYGCGLRVSELVGLKVSDIIFETRTLRCRGKGNKERIVPIGEYALEVLQNYLEHDRERLRGKHKTEVLFLNSRGTALTRQGVWDILKKWAQTHGVQENIYPHKFRHSFATHLLDHGADLRSVQEMLGHADIATTQIYTHLSRQRLLEVFRKAHPRAD</sequence>
<dbReference type="PANTHER" id="PTHR30349:SF81">
    <property type="entry name" value="TYROSINE RECOMBINASE XERC"/>
    <property type="match status" value="1"/>
</dbReference>
<dbReference type="InterPro" id="IPR044068">
    <property type="entry name" value="CB"/>
</dbReference>
<dbReference type="InterPro" id="IPR002104">
    <property type="entry name" value="Integrase_catalytic"/>
</dbReference>
<evidence type="ECO:0000259" key="13">
    <source>
        <dbReference type="PROSITE" id="PS51900"/>
    </source>
</evidence>
<gene>
    <name evidence="10" type="primary">xerC</name>
    <name evidence="14" type="ORF">DPCES_2501</name>
</gene>
<dbReference type="PROSITE" id="PS51898">
    <property type="entry name" value="TYR_RECOMBINASE"/>
    <property type="match status" value="1"/>
</dbReference>
<evidence type="ECO:0000256" key="1">
    <source>
        <dbReference type="ARBA" id="ARBA00004496"/>
    </source>
</evidence>
<dbReference type="GO" id="GO:0003677">
    <property type="term" value="F:DNA binding"/>
    <property type="evidence" value="ECO:0007669"/>
    <property type="project" value="UniProtKB-UniRule"/>
</dbReference>
<evidence type="ECO:0000256" key="10">
    <source>
        <dbReference type="HAMAP-Rule" id="MF_01808"/>
    </source>
</evidence>
<feature type="domain" description="Core-binding (CB)" evidence="13">
    <location>
        <begin position="3"/>
        <end position="88"/>
    </location>
</feature>